<keyword evidence="4" id="KW-0233">DNA recombination</keyword>
<keyword evidence="3" id="KW-0238">DNA-binding</keyword>
<dbReference type="PROSITE" id="PS51898">
    <property type="entry name" value="TYR_RECOMBINASE"/>
    <property type="match status" value="1"/>
</dbReference>
<dbReference type="GO" id="GO:0003677">
    <property type="term" value="F:DNA binding"/>
    <property type="evidence" value="ECO:0007669"/>
    <property type="project" value="UniProtKB-KW"/>
</dbReference>
<gene>
    <name evidence="6" type="ORF">CVP04_10955</name>
</gene>
<dbReference type="InterPro" id="IPR010998">
    <property type="entry name" value="Integrase_recombinase_N"/>
</dbReference>
<dbReference type="InterPro" id="IPR050808">
    <property type="entry name" value="Phage_Integrase"/>
</dbReference>
<dbReference type="InterPro" id="IPR053876">
    <property type="entry name" value="Phage_int_M"/>
</dbReference>
<feature type="domain" description="Tyr recombinase" evidence="5">
    <location>
        <begin position="207"/>
        <end position="386"/>
    </location>
</feature>
<dbReference type="GO" id="GO:0015074">
    <property type="term" value="P:DNA integration"/>
    <property type="evidence" value="ECO:0007669"/>
    <property type="project" value="UniProtKB-KW"/>
</dbReference>
<protein>
    <submittedName>
        <fullName evidence="6">Preprotein translocase</fullName>
    </submittedName>
</protein>
<dbReference type="PANTHER" id="PTHR30629:SF6">
    <property type="entry name" value="PROPHAGE INTEGRASE INTA-RELATED"/>
    <property type="match status" value="1"/>
</dbReference>
<dbReference type="Pfam" id="PF00589">
    <property type="entry name" value="Phage_integrase"/>
    <property type="match status" value="1"/>
</dbReference>
<dbReference type="EMBL" id="PHGZ01000028">
    <property type="protein sequence ID" value="PJG82164.1"/>
    <property type="molecule type" value="Genomic_DNA"/>
</dbReference>
<evidence type="ECO:0000259" key="5">
    <source>
        <dbReference type="PROSITE" id="PS51898"/>
    </source>
</evidence>
<dbReference type="InterPro" id="IPR002104">
    <property type="entry name" value="Integrase_catalytic"/>
</dbReference>
<dbReference type="InterPro" id="IPR013762">
    <property type="entry name" value="Integrase-like_cat_sf"/>
</dbReference>
<evidence type="ECO:0000256" key="4">
    <source>
        <dbReference type="ARBA" id="ARBA00023172"/>
    </source>
</evidence>
<keyword evidence="2" id="KW-0229">DNA integration</keyword>
<dbReference type="Gene3D" id="1.10.150.130">
    <property type="match status" value="1"/>
</dbReference>
<organism evidence="6 7">
    <name type="scientific">Caviibacterium pharyngocola</name>
    <dbReference type="NCBI Taxonomy" id="28159"/>
    <lineage>
        <taxon>Bacteria</taxon>
        <taxon>Pseudomonadati</taxon>
        <taxon>Pseudomonadota</taxon>
        <taxon>Gammaproteobacteria</taxon>
        <taxon>Pasteurellales</taxon>
        <taxon>Pasteurellaceae</taxon>
        <taxon>Caviibacterium</taxon>
    </lineage>
</organism>
<dbReference type="OrthoDB" id="9795573at2"/>
<evidence type="ECO:0000256" key="3">
    <source>
        <dbReference type="ARBA" id="ARBA00023125"/>
    </source>
</evidence>
<dbReference type="Pfam" id="PF13356">
    <property type="entry name" value="Arm-DNA-bind_3"/>
    <property type="match status" value="1"/>
</dbReference>
<dbReference type="AlphaFoldDB" id="A0A2M8RTI0"/>
<name>A0A2M8RTI0_9PAST</name>
<dbReference type="InterPro" id="IPR011010">
    <property type="entry name" value="DNA_brk_join_enz"/>
</dbReference>
<keyword evidence="7" id="KW-1185">Reference proteome</keyword>
<dbReference type="PANTHER" id="PTHR30629">
    <property type="entry name" value="PROPHAGE INTEGRASE"/>
    <property type="match status" value="1"/>
</dbReference>
<dbReference type="InterPro" id="IPR038488">
    <property type="entry name" value="Integrase_DNA-bd_sf"/>
</dbReference>
<dbReference type="SUPFAM" id="SSF56349">
    <property type="entry name" value="DNA breaking-rejoining enzymes"/>
    <property type="match status" value="1"/>
</dbReference>
<dbReference type="InterPro" id="IPR025166">
    <property type="entry name" value="Integrase_DNA_bind_dom"/>
</dbReference>
<reference evidence="6 7" key="1">
    <citation type="submission" date="2017-11" db="EMBL/GenBank/DDBJ databases">
        <title>Reclassification of Bisgaard taxon 5 as Caviibacterium pharyngocola gen. nov., sp. nov.</title>
        <authorList>
            <person name="Christensen H."/>
        </authorList>
    </citation>
    <scope>NUCLEOTIDE SEQUENCE [LARGE SCALE GENOMIC DNA]</scope>
    <source>
        <strain evidence="6 7">7_3</strain>
    </source>
</reference>
<comment type="similarity">
    <text evidence="1">Belongs to the 'phage' integrase family.</text>
</comment>
<dbReference type="Pfam" id="PF22022">
    <property type="entry name" value="Phage_int_M"/>
    <property type="match status" value="1"/>
</dbReference>
<dbReference type="Proteomes" id="UP000230282">
    <property type="component" value="Unassembled WGS sequence"/>
</dbReference>
<sequence length="405" mass="47145">MPKITKQLTDTEIKKAKPQEKDITLTDGNGLFLLILPSGAKSWRFNYLRPISKKRTKITLGTYPEITLAQAREKREEYRALLAQGIDPQVHRDQIKQAEQKQQEDLFISVAEKWKLKKAREIEELTLKKNWRRLETYVFPVLGEMPVSEILPKVVIDMLNPLQDKSDTLKRTIRLINEILNYAVNYGLLTFNPCSNVKEVFTFEKSKPNPTIRPEEVPELIYKINNSTSNLFNRCLMKFTLLTLTRTVESSGAKWSEFDFDKKTWTVPAERMKTRKKFTIPLSTQVLRIIEILKTYKQDETFVFYSSRAKDNTSSKQNINKILTKLGYKNLLTGHGLRSIGSTYLNEYEPFLSPDAVEACLSHGIKDQVRKAYNRSDYLEQRRKVMQVWGDYIEQCEKSYQPPAP</sequence>
<evidence type="ECO:0000256" key="1">
    <source>
        <dbReference type="ARBA" id="ARBA00008857"/>
    </source>
</evidence>
<accession>A0A2M8RTI0</accession>
<evidence type="ECO:0000313" key="6">
    <source>
        <dbReference type="EMBL" id="PJG82164.1"/>
    </source>
</evidence>
<dbReference type="Gene3D" id="1.10.443.10">
    <property type="entry name" value="Intergrase catalytic core"/>
    <property type="match status" value="1"/>
</dbReference>
<dbReference type="CDD" id="cd00801">
    <property type="entry name" value="INT_P4_C"/>
    <property type="match status" value="1"/>
</dbReference>
<evidence type="ECO:0000313" key="7">
    <source>
        <dbReference type="Proteomes" id="UP000230282"/>
    </source>
</evidence>
<proteinExistence type="inferred from homology"/>
<dbReference type="GO" id="GO:0006310">
    <property type="term" value="P:DNA recombination"/>
    <property type="evidence" value="ECO:0007669"/>
    <property type="project" value="UniProtKB-KW"/>
</dbReference>
<dbReference type="RefSeq" id="WP_100297551.1">
    <property type="nucleotide sequence ID" value="NZ_PHGZ01000028.1"/>
</dbReference>
<dbReference type="Gene3D" id="3.30.160.390">
    <property type="entry name" value="Integrase, DNA-binding domain"/>
    <property type="match status" value="1"/>
</dbReference>
<comment type="caution">
    <text evidence="6">The sequence shown here is derived from an EMBL/GenBank/DDBJ whole genome shotgun (WGS) entry which is preliminary data.</text>
</comment>
<evidence type="ECO:0000256" key="2">
    <source>
        <dbReference type="ARBA" id="ARBA00022908"/>
    </source>
</evidence>